<dbReference type="Pfam" id="PF06569">
    <property type="entry name" value="DUF1128"/>
    <property type="match status" value="1"/>
</dbReference>
<evidence type="ECO:0000313" key="1">
    <source>
        <dbReference type="EMBL" id="PXW88576.1"/>
    </source>
</evidence>
<dbReference type="Proteomes" id="UP000247978">
    <property type="component" value="Unassembled WGS sequence"/>
</dbReference>
<evidence type="ECO:0000313" key="2">
    <source>
        <dbReference type="Proteomes" id="UP000247978"/>
    </source>
</evidence>
<name>A0A2V3W4E3_9BACI</name>
<dbReference type="RefSeq" id="WP_110394417.1">
    <property type="nucleotide sequence ID" value="NZ_JADIJL010000015.1"/>
</dbReference>
<proteinExistence type="predicted"/>
<dbReference type="EMBL" id="QJJQ01000003">
    <property type="protein sequence ID" value="PXW88576.1"/>
    <property type="molecule type" value="Genomic_DNA"/>
</dbReference>
<organism evidence="1 2">
    <name type="scientific">Pseudogracilibacillus auburnensis</name>
    <dbReference type="NCBI Taxonomy" id="1494959"/>
    <lineage>
        <taxon>Bacteria</taxon>
        <taxon>Bacillati</taxon>
        <taxon>Bacillota</taxon>
        <taxon>Bacilli</taxon>
        <taxon>Bacillales</taxon>
        <taxon>Bacillaceae</taxon>
        <taxon>Pseudogracilibacillus</taxon>
    </lineage>
</organism>
<keyword evidence="2" id="KW-1185">Reference proteome</keyword>
<sequence>MNLDKPSQENLKYILEQLVDKLGVANRMLLDEKDYDLNKYDDLKFLYDHVVTSGSLSPAETQAFVDELRSVRKV</sequence>
<dbReference type="AlphaFoldDB" id="A0A2V3W4E3"/>
<dbReference type="InterPro" id="IPR009507">
    <property type="entry name" value="UPF0435"/>
</dbReference>
<protein>
    <submittedName>
        <fullName evidence="1">Uncharacterized protein YfkK (UPF0435 family)</fullName>
    </submittedName>
</protein>
<comment type="caution">
    <text evidence="1">The sequence shown here is derived from an EMBL/GenBank/DDBJ whole genome shotgun (WGS) entry which is preliminary data.</text>
</comment>
<accession>A0A2V3W4E3</accession>
<gene>
    <name evidence="1" type="ORF">DFR56_10381</name>
</gene>
<reference evidence="1 2" key="1">
    <citation type="submission" date="2018-05" db="EMBL/GenBank/DDBJ databases">
        <title>Genomic Encyclopedia of Type Strains, Phase IV (KMG-IV): sequencing the most valuable type-strain genomes for metagenomic binning, comparative biology and taxonomic classification.</title>
        <authorList>
            <person name="Goeker M."/>
        </authorList>
    </citation>
    <scope>NUCLEOTIDE SEQUENCE [LARGE SCALE GENOMIC DNA]</scope>
    <source>
        <strain evidence="1 2">DSM 28556</strain>
    </source>
</reference>